<feature type="transmembrane region" description="Helical" evidence="1">
    <location>
        <begin position="39"/>
        <end position="59"/>
    </location>
</feature>
<dbReference type="STRING" id="546874.SAMN04488544_3627"/>
<protein>
    <submittedName>
        <fullName evidence="2">Uncharacterized protein</fullName>
    </submittedName>
</protein>
<keyword evidence="1" id="KW-1133">Transmembrane helix</keyword>
<dbReference type="EMBL" id="LT629799">
    <property type="protein sequence ID" value="SDV02375.1"/>
    <property type="molecule type" value="Genomic_DNA"/>
</dbReference>
<proteinExistence type="predicted"/>
<evidence type="ECO:0000313" key="3">
    <source>
        <dbReference type="Proteomes" id="UP000198825"/>
    </source>
</evidence>
<keyword evidence="1" id="KW-0472">Membrane</keyword>
<name>A0A1H2NB84_9ACTN</name>
<dbReference type="OrthoDB" id="9939444at2"/>
<organism evidence="2 3">
    <name type="scientific">Microlunatus sagamiharensis</name>
    <dbReference type="NCBI Taxonomy" id="546874"/>
    <lineage>
        <taxon>Bacteria</taxon>
        <taxon>Bacillati</taxon>
        <taxon>Actinomycetota</taxon>
        <taxon>Actinomycetes</taxon>
        <taxon>Propionibacteriales</taxon>
        <taxon>Propionibacteriaceae</taxon>
        <taxon>Microlunatus</taxon>
    </lineage>
</organism>
<keyword evidence="1" id="KW-0812">Transmembrane</keyword>
<evidence type="ECO:0000256" key="1">
    <source>
        <dbReference type="SAM" id="Phobius"/>
    </source>
</evidence>
<evidence type="ECO:0000313" key="2">
    <source>
        <dbReference type="EMBL" id="SDV02375.1"/>
    </source>
</evidence>
<accession>A0A1H2NB84</accession>
<dbReference type="AlphaFoldDB" id="A0A1H2NB84"/>
<reference evidence="3" key="1">
    <citation type="submission" date="2016-10" db="EMBL/GenBank/DDBJ databases">
        <authorList>
            <person name="Varghese N."/>
            <person name="Submissions S."/>
        </authorList>
    </citation>
    <scope>NUCLEOTIDE SEQUENCE [LARGE SCALE GENOMIC DNA]</scope>
    <source>
        <strain evidence="3">DSM 21743</strain>
    </source>
</reference>
<dbReference type="Proteomes" id="UP000198825">
    <property type="component" value="Chromosome I"/>
</dbReference>
<dbReference type="RefSeq" id="WP_091077645.1">
    <property type="nucleotide sequence ID" value="NZ_LT629799.1"/>
</dbReference>
<keyword evidence="3" id="KW-1185">Reference proteome</keyword>
<sequence>MRKVILGLGLAVGLAAWVVGLVGLFTTPNPHLVPIPNTVTVFGVVAMMGTLLLLVIVFAHGTRAGDVD</sequence>
<gene>
    <name evidence="2" type="ORF">SAMN04488544_3627</name>
</gene>